<dbReference type="Proteomes" id="UP000326364">
    <property type="component" value="Unassembled WGS sequence"/>
</dbReference>
<dbReference type="NCBIfam" id="TIGR01256">
    <property type="entry name" value="modA"/>
    <property type="match status" value="1"/>
</dbReference>
<evidence type="ECO:0000256" key="2">
    <source>
        <dbReference type="ARBA" id="ARBA00022505"/>
    </source>
</evidence>
<evidence type="ECO:0000256" key="4">
    <source>
        <dbReference type="ARBA" id="ARBA00022729"/>
    </source>
</evidence>
<dbReference type="GO" id="GO:1901359">
    <property type="term" value="F:tungstate binding"/>
    <property type="evidence" value="ECO:0007669"/>
    <property type="project" value="UniProtKB-ARBA"/>
</dbReference>
<dbReference type="Pfam" id="PF13531">
    <property type="entry name" value="SBP_bac_11"/>
    <property type="match status" value="1"/>
</dbReference>
<evidence type="ECO:0000313" key="8">
    <source>
        <dbReference type="EMBL" id="KAA9020905.1"/>
    </source>
</evidence>
<dbReference type="GO" id="GO:0030288">
    <property type="term" value="C:outer membrane-bounded periplasmic space"/>
    <property type="evidence" value="ECO:0007669"/>
    <property type="project" value="TreeGrafter"/>
</dbReference>
<reference evidence="10 11" key="1">
    <citation type="submission" date="2019-09" db="EMBL/GenBank/DDBJ databases">
        <authorList>
            <person name="Feng G."/>
        </authorList>
    </citation>
    <scope>NUCLEOTIDE SEQUENCE [LARGE SCALE GENOMIC DNA]</scope>
    <source>
        <strain evidence="9 10">KACC 19283</strain>
        <strain evidence="8 11">KACC 19284</strain>
    </source>
</reference>
<dbReference type="GO" id="GO:0030973">
    <property type="term" value="F:molybdate ion binding"/>
    <property type="evidence" value="ECO:0007669"/>
    <property type="project" value="TreeGrafter"/>
</dbReference>
<keyword evidence="3 6" id="KW-0479">Metal-binding</keyword>
<feature type="binding site" evidence="6">
    <location>
        <position position="63"/>
    </location>
    <ligand>
        <name>molybdate</name>
        <dbReference type="ChEBI" id="CHEBI:36264"/>
    </ligand>
</feature>
<gene>
    <name evidence="9" type="primary">modA</name>
    <name evidence="9" type="ORF">F4U95_04400</name>
    <name evidence="8" type="ORF">F4U96_04400</name>
</gene>
<dbReference type="EMBL" id="VYQA01000002">
    <property type="protein sequence ID" value="KAA9033232.1"/>
    <property type="molecule type" value="Genomic_DNA"/>
</dbReference>
<evidence type="ECO:0000256" key="1">
    <source>
        <dbReference type="ARBA" id="ARBA00009175"/>
    </source>
</evidence>
<dbReference type="PIRSF" id="PIRSF004846">
    <property type="entry name" value="ModA"/>
    <property type="match status" value="1"/>
</dbReference>
<protein>
    <submittedName>
        <fullName evidence="9">Molybdate ABC transporter substrate-binding protein</fullName>
    </submittedName>
</protein>
<dbReference type="InterPro" id="IPR005950">
    <property type="entry name" value="ModA"/>
</dbReference>
<comment type="caution">
    <text evidence="9">The sequence shown here is derived from an EMBL/GenBank/DDBJ whole genome shotgun (WGS) entry which is preliminary data.</text>
</comment>
<keyword evidence="4 7" id="KW-0732">Signal</keyword>
<evidence type="ECO:0000256" key="7">
    <source>
        <dbReference type="SAM" id="SignalP"/>
    </source>
</evidence>
<name>A0A5J5I8W3_9SPHN</name>
<accession>A0A5J5I8W3</accession>
<evidence type="ECO:0000313" key="11">
    <source>
        <dbReference type="Proteomes" id="UP000326364"/>
    </source>
</evidence>
<feature type="binding site" evidence="6">
    <location>
        <position position="148"/>
    </location>
    <ligand>
        <name>molybdate</name>
        <dbReference type="ChEBI" id="CHEBI:36264"/>
    </ligand>
</feature>
<feature type="binding site" evidence="6">
    <location>
        <position position="175"/>
    </location>
    <ligand>
        <name>molybdate</name>
        <dbReference type="ChEBI" id="CHEBI:36264"/>
    </ligand>
</feature>
<dbReference type="RefSeq" id="WP_150424705.1">
    <property type="nucleotide sequence ID" value="NZ_VYQA01000002.1"/>
</dbReference>
<evidence type="ECO:0000313" key="10">
    <source>
        <dbReference type="Proteomes" id="UP000325933"/>
    </source>
</evidence>
<dbReference type="GO" id="GO:0046872">
    <property type="term" value="F:metal ion binding"/>
    <property type="evidence" value="ECO:0007669"/>
    <property type="project" value="UniProtKB-KW"/>
</dbReference>
<evidence type="ECO:0000313" key="9">
    <source>
        <dbReference type="EMBL" id="KAA9033232.1"/>
    </source>
</evidence>
<dbReference type="Proteomes" id="UP000325933">
    <property type="component" value="Unassembled WGS sequence"/>
</dbReference>
<dbReference type="PANTHER" id="PTHR30632">
    <property type="entry name" value="MOLYBDATE-BINDING PERIPLASMIC PROTEIN"/>
    <property type="match status" value="1"/>
</dbReference>
<feature type="chain" id="PRO_5023848878" evidence="7">
    <location>
        <begin position="24"/>
        <end position="256"/>
    </location>
</feature>
<dbReference type="InterPro" id="IPR050682">
    <property type="entry name" value="ModA/WtpA"/>
</dbReference>
<comment type="similarity">
    <text evidence="1">Belongs to the bacterial solute-binding protein ModA family.</text>
</comment>
<organism evidence="9 10">
    <name type="scientific">Sphingobium limneticum</name>
    <dbReference type="NCBI Taxonomy" id="1007511"/>
    <lineage>
        <taxon>Bacteria</taxon>
        <taxon>Pseudomonadati</taxon>
        <taxon>Pseudomonadota</taxon>
        <taxon>Alphaproteobacteria</taxon>
        <taxon>Sphingomonadales</taxon>
        <taxon>Sphingomonadaceae</taxon>
        <taxon>Sphingobium</taxon>
    </lineage>
</organism>
<comment type="subunit">
    <text evidence="5">The complex is composed of two ATP-binding proteins (ModC), two transmembrane proteins (ModB) and a solute-binding protein (ModA).</text>
</comment>
<feature type="binding site" evidence="6">
    <location>
        <position position="193"/>
    </location>
    <ligand>
        <name>molybdate</name>
        <dbReference type="ChEBI" id="CHEBI:36264"/>
    </ligand>
</feature>
<feature type="signal peptide" evidence="7">
    <location>
        <begin position="1"/>
        <end position="23"/>
    </location>
</feature>
<dbReference type="SUPFAM" id="SSF53850">
    <property type="entry name" value="Periplasmic binding protein-like II"/>
    <property type="match status" value="1"/>
</dbReference>
<evidence type="ECO:0000256" key="6">
    <source>
        <dbReference type="PIRSR" id="PIRSR004846-1"/>
    </source>
</evidence>
<dbReference type="AlphaFoldDB" id="A0A5J5I8W3"/>
<dbReference type="EMBL" id="VYQB01000002">
    <property type="protein sequence ID" value="KAA9020905.1"/>
    <property type="molecule type" value="Genomic_DNA"/>
</dbReference>
<keyword evidence="2 6" id="KW-0500">Molybdenum</keyword>
<evidence type="ECO:0000256" key="5">
    <source>
        <dbReference type="ARBA" id="ARBA00062515"/>
    </source>
</evidence>
<dbReference type="Gene3D" id="3.40.190.10">
    <property type="entry name" value="Periplasmic binding protein-like II"/>
    <property type="match status" value="2"/>
</dbReference>
<sequence length="256" mass="27242">MKPPFLRAFCALLLLLSANPSSAANDRGPVILAAASLQDVLAVAAVEWARQGHAQPVLSFAGSSALARQIRAGAPADLFISADEDWMDVVEKGGLIQPRTRADIAGNQLVLVTPIRQPVQVKMGRGMPIARALGSSRLAMADPDSVPAGKYGKAALTKLGVWTAVSPKVVRAENVRAALALVERGEARLGIVYATDARASRKVRIAGIFPAWTHPPIRYPVARLRTSRHADADAFRTFLLSPKGRAVLARYGFSAP</sequence>
<dbReference type="PANTHER" id="PTHR30632:SF17">
    <property type="entry name" value="MOLYBDATE-BINDING PROTEIN MODA"/>
    <property type="match status" value="1"/>
</dbReference>
<feature type="binding site" evidence="6">
    <location>
        <position position="36"/>
    </location>
    <ligand>
        <name>molybdate</name>
        <dbReference type="ChEBI" id="CHEBI:36264"/>
    </ligand>
</feature>
<keyword evidence="11" id="KW-1185">Reference proteome</keyword>
<dbReference type="GO" id="GO:0015689">
    <property type="term" value="P:molybdate ion transport"/>
    <property type="evidence" value="ECO:0007669"/>
    <property type="project" value="InterPro"/>
</dbReference>
<evidence type="ECO:0000256" key="3">
    <source>
        <dbReference type="ARBA" id="ARBA00022723"/>
    </source>
</evidence>
<dbReference type="FunFam" id="3.40.190.10:FF:000035">
    <property type="entry name" value="Molybdate ABC transporter substrate-binding protein"/>
    <property type="match status" value="1"/>
</dbReference>
<proteinExistence type="inferred from homology"/>